<gene>
    <name evidence="3" type="ORF">KL86APRO_30213</name>
</gene>
<proteinExistence type="predicted"/>
<keyword evidence="1" id="KW-0328">Glycosyltransferase</keyword>
<dbReference type="Pfam" id="PF01075">
    <property type="entry name" value="Glyco_transf_9"/>
    <property type="match status" value="1"/>
</dbReference>
<evidence type="ECO:0000256" key="1">
    <source>
        <dbReference type="ARBA" id="ARBA00022676"/>
    </source>
</evidence>
<dbReference type="Gene3D" id="3.40.50.2000">
    <property type="entry name" value="Glycogen Phosphorylase B"/>
    <property type="match status" value="2"/>
</dbReference>
<accession>A0A212KM61</accession>
<dbReference type="InterPro" id="IPR002201">
    <property type="entry name" value="Glyco_trans_9"/>
</dbReference>
<reference evidence="3" key="1">
    <citation type="submission" date="2016-04" db="EMBL/GenBank/DDBJ databases">
        <authorList>
            <person name="Evans L.H."/>
            <person name="Alamgir A."/>
            <person name="Owens N."/>
            <person name="Weber N.D."/>
            <person name="Virtaneva K."/>
            <person name="Barbian K."/>
            <person name="Babar A."/>
            <person name="Rosenke K."/>
        </authorList>
    </citation>
    <scope>NUCLEOTIDE SEQUENCE</scope>
    <source>
        <strain evidence="3">86</strain>
    </source>
</reference>
<dbReference type="GO" id="GO:0009244">
    <property type="term" value="P:lipopolysaccharide core region biosynthetic process"/>
    <property type="evidence" value="ECO:0007669"/>
    <property type="project" value="TreeGrafter"/>
</dbReference>
<dbReference type="PANTHER" id="PTHR30160:SF7">
    <property type="entry name" value="ADP-HEPTOSE--LPS HEPTOSYLTRANSFERASE 2"/>
    <property type="match status" value="1"/>
</dbReference>
<dbReference type="EMBL" id="FLUO01000003">
    <property type="protein sequence ID" value="SBW12722.1"/>
    <property type="molecule type" value="Genomic_DNA"/>
</dbReference>
<evidence type="ECO:0000256" key="2">
    <source>
        <dbReference type="ARBA" id="ARBA00022679"/>
    </source>
</evidence>
<keyword evidence="2 3" id="KW-0808">Transferase</keyword>
<dbReference type="SUPFAM" id="SSF53756">
    <property type="entry name" value="UDP-Glycosyltransferase/glycogen phosphorylase"/>
    <property type="match status" value="1"/>
</dbReference>
<dbReference type="GO" id="GO:0008713">
    <property type="term" value="F:ADP-heptose-lipopolysaccharide heptosyltransferase activity"/>
    <property type="evidence" value="ECO:0007669"/>
    <property type="project" value="TreeGrafter"/>
</dbReference>
<dbReference type="AlphaFoldDB" id="A0A212KM61"/>
<organism evidence="3">
    <name type="scientific">uncultured Alphaproteobacteria bacterium</name>
    <dbReference type="NCBI Taxonomy" id="91750"/>
    <lineage>
        <taxon>Bacteria</taxon>
        <taxon>Pseudomonadati</taxon>
        <taxon>Pseudomonadota</taxon>
        <taxon>Alphaproteobacteria</taxon>
        <taxon>environmental samples</taxon>
    </lineage>
</organism>
<name>A0A212KM61_9PROT</name>
<dbReference type="CDD" id="cd03789">
    <property type="entry name" value="GT9_LPS_heptosyltransferase"/>
    <property type="match status" value="1"/>
</dbReference>
<dbReference type="InterPro" id="IPR051199">
    <property type="entry name" value="LPS_LOS_Heptosyltrfase"/>
</dbReference>
<dbReference type="GO" id="GO:0005829">
    <property type="term" value="C:cytosol"/>
    <property type="evidence" value="ECO:0007669"/>
    <property type="project" value="TreeGrafter"/>
</dbReference>
<sequence length="317" mass="33592">MPQRILFVTSTRIGDAVLSSGVLAHLVETRPEARFTIACGPVAASLFAGVPRLDRVIALRKGRFAAHWRKLWRETVGIRWDTVVDLRRSALVWTLCAKHRVRHGAERGAHRVVANAAMLGLDPPPAPKLWTLPAHDARAAALIPDGGPVLAIGPTANWAGKTWPIARFVELARRLTAPGAPFAGARLAVFAAPGEADAAEPLAAALPPDRVLRLTGERDLLAVYAALGRCAGYVGNDSGLMHLAAAAGVPTLGLFGPSDDRLYGPWGGHCAAVRGAPFAEIVARPGFDFSGSECRMTDLSVDTAERAAHALFARTGR</sequence>
<dbReference type="PANTHER" id="PTHR30160">
    <property type="entry name" value="TETRAACYLDISACCHARIDE 4'-KINASE-RELATED"/>
    <property type="match status" value="1"/>
</dbReference>
<evidence type="ECO:0000313" key="3">
    <source>
        <dbReference type="EMBL" id="SBW12722.1"/>
    </source>
</evidence>
<protein>
    <submittedName>
        <fullName evidence="3">Glycosyl transferase, family 9</fullName>
    </submittedName>
</protein>